<proteinExistence type="predicted"/>
<comment type="caution">
    <text evidence="1">The sequence shown here is derived from an EMBL/GenBank/DDBJ whole genome shotgun (WGS) entry which is preliminary data.</text>
</comment>
<accession>A0AAE0PGX8</accession>
<dbReference type="Proteomes" id="UP001281003">
    <property type="component" value="Unassembled WGS sequence"/>
</dbReference>
<protein>
    <submittedName>
        <fullName evidence="1">Uncharacterized protein</fullName>
    </submittedName>
</protein>
<gene>
    <name evidence="1" type="ORF">B0T20DRAFT_350963</name>
</gene>
<evidence type="ECO:0000313" key="2">
    <source>
        <dbReference type="Proteomes" id="UP001281003"/>
    </source>
</evidence>
<dbReference type="AlphaFoldDB" id="A0AAE0PGX8"/>
<reference evidence="1" key="1">
    <citation type="journal article" date="2023" name="Mol. Phylogenet. Evol.">
        <title>Genome-scale phylogeny and comparative genomics of the fungal order Sordariales.</title>
        <authorList>
            <person name="Hensen N."/>
            <person name="Bonometti L."/>
            <person name="Westerberg I."/>
            <person name="Brannstrom I.O."/>
            <person name="Guillou S."/>
            <person name="Cros-Aarteil S."/>
            <person name="Calhoun S."/>
            <person name="Haridas S."/>
            <person name="Kuo A."/>
            <person name="Mondo S."/>
            <person name="Pangilinan J."/>
            <person name="Riley R."/>
            <person name="LaButti K."/>
            <person name="Andreopoulos B."/>
            <person name="Lipzen A."/>
            <person name="Chen C."/>
            <person name="Yan M."/>
            <person name="Daum C."/>
            <person name="Ng V."/>
            <person name="Clum A."/>
            <person name="Steindorff A."/>
            <person name="Ohm R.A."/>
            <person name="Martin F."/>
            <person name="Silar P."/>
            <person name="Natvig D.O."/>
            <person name="Lalanne C."/>
            <person name="Gautier V."/>
            <person name="Ament-Velasquez S.L."/>
            <person name="Kruys A."/>
            <person name="Hutchinson M.I."/>
            <person name="Powell A.J."/>
            <person name="Barry K."/>
            <person name="Miller A.N."/>
            <person name="Grigoriev I.V."/>
            <person name="Debuchy R."/>
            <person name="Gladieux P."/>
            <person name="Hiltunen Thoren M."/>
            <person name="Johannesson H."/>
        </authorList>
    </citation>
    <scope>NUCLEOTIDE SEQUENCE</scope>
    <source>
        <strain evidence="1">FGSC 1904</strain>
    </source>
</reference>
<feature type="non-terminal residue" evidence="1">
    <location>
        <position position="137"/>
    </location>
</feature>
<keyword evidence="2" id="KW-1185">Reference proteome</keyword>
<dbReference type="EMBL" id="JAUTDP010000004">
    <property type="protein sequence ID" value="KAK3399793.1"/>
    <property type="molecule type" value="Genomic_DNA"/>
</dbReference>
<sequence length="137" mass="15649">MLSVAHSTSLSTYQQALCLLPHLQPTPFLTAEERILYMLDVIRGAAWQADSDQKFGQQRRTEPEAGIVGTGPVGQVTRKHIRLAMAVLGSPMEWKARRREWELFAKTYMGIDVVEKVMTKDDDDETERVSWEEIVEE</sequence>
<organism evidence="1 2">
    <name type="scientific">Sordaria brevicollis</name>
    <dbReference type="NCBI Taxonomy" id="83679"/>
    <lineage>
        <taxon>Eukaryota</taxon>
        <taxon>Fungi</taxon>
        <taxon>Dikarya</taxon>
        <taxon>Ascomycota</taxon>
        <taxon>Pezizomycotina</taxon>
        <taxon>Sordariomycetes</taxon>
        <taxon>Sordariomycetidae</taxon>
        <taxon>Sordariales</taxon>
        <taxon>Sordariaceae</taxon>
        <taxon>Sordaria</taxon>
    </lineage>
</organism>
<reference evidence="1" key="2">
    <citation type="submission" date="2023-07" db="EMBL/GenBank/DDBJ databases">
        <authorList>
            <consortium name="Lawrence Berkeley National Laboratory"/>
            <person name="Haridas S."/>
            <person name="Hensen N."/>
            <person name="Bonometti L."/>
            <person name="Westerberg I."/>
            <person name="Brannstrom I.O."/>
            <person name="Guillou S."/>
            <person name="Cros-Aarteil S."/>
            <person name="Calhoun S."/>
            <person name="Kuo A."/>
            <person name="Mondo S."/>
            <person name="Pangilinan J."/>
            <person name="Riley R."/>
            <person name="LaButti K."/>
            <person name="Andreopoulos B."/>
            <person name="Lipzen A."/>
            <person name="Chen C."/>
            <person name="Yanf M."/>
            <person name="Daum C."/>
            <person name="Ng V."/>
            <person name="Clum A."/>
            <person name="Steindorff A."/>
            <person name="Ohm R."/>
            <person name="Martin F."/>
            <person name="Silar P."/>
            <person name="Natvig D."/>
            <person name="Lalanne C."/>
            <person name="Gautier V."/>
            <person name="Ament-velasquez S.L."/>
            <person name="Kruys A."/>
            <person name="Hutchinson M.I."/>
            <person name="Powell A.J."/>
            <person name="Barry K."/>
            <person name="Miller A.N."/>
            <person name="Grigoriev I.V."/>
            <person name="Debuchy R."/>
            <person name="Gladieux P."/>
            <person name="Thoren M.H."/>
            <person name="Johannesson H."/>
        </authorList>
    </citation>
    <scope>NUCLEOTIDE SEQUENCE</scope>
    <source>
        <strain evidence="1">FGSC 1904</strain>
    </source>
</reference>
<evidence type="ECO:0000313" key="1">
    <source>
        <dbReference type="EMBL" id="KAK3399793.1"/>
    </source>
</evidence>
<name>A0AAE0PGX8_SORBR</name>